<evidence type="ECO:0000256" key="6">
    <source>
        <dbReference type="ARBA" id="ARBA00022786"/>
    </source>
</evidence>
<dbReference type="OrthoDB" id="1681166at2759"/>
<evidence type="ECO:0000256" key="9">
    <source>
        <dbReference type="PROSITE-ProRule" id="PRU00175"/>
    </source>
</evidence>
<feature type="domain" description="RING-type" evidence="10">
    <location>
        <begin position="25"/>
        <end position="78"/>
    </location>
</feature>
<gene>
    <name evidence="11" type="ORF">C2E20_1788</name>
</gene>
<dbReference type="GO" id="GO:0061630">
    <property type="term" value="F:ubiquitin protein ligase activity"/>
    <property type="evidence" value="ECO:0007669"/>
    <property type="project" value="InterPro"/>
</dbReference>
<dbReference type="Pfam" id="PF12861">
    <property type="entry name" value="zf-ANAPC11"/>
    <property type="match status" value="1"/>
</dbReference>
<dbReference type="Proteomes" id="UP000239649">
    <property type="component" value="Unassembled WGS sequence"/>
</dbReference>
<evidence type="ECO:0000313" key="11">
    <source>
        <dbReference type="EMBL" id="PSC74958.1"/>
    </source>
</evidence>
<evidence type="ECO:0000256" key="1">
    <source>
        <dbReference type="ARBA" id="ARBA00013928"/>
    </source>
</evidence>
<evidence type="ECO:0000256" key="7">
    <source>
        <dbReference type="ARBA" id="ARBA00022833"/>
    </source>
</evidence>
<keyword evidence="6" id="KW-0833">Ubl conjugation pathway</keyword>
<keyword evidence="12" id="KW-1185">Reference proteome</keyword>
<keyword evidence="3" id="KW-0479">Metal-binding</keyword>
<keyword evidence="7" id="KW-0862">Zinc</keyword>
<organism evidence="11 12">
    <name type="scientific">Micractinium conductrix</name>
    <dbReference type="NCBI Taxonomy" id="554055"/>
    <lineage>
        <taxon>Eukaryota</taxon>
        <taxon>Viridiplantae</taxon>
        <taxon>Chlorophyta</taxon>
        <taxon>core chlorophytes</taxon>
        <taxon>Trebouxiophyceae</taxon>
        <taxon>Chlorellales</taxon>
        <taxon>Chlorellaceae</taxon>
        <taxon>Chlorella clade</taxon>
        <taxon>Micractinium</taxon>
    </lineage>
</organism>
<protein>
    <recommendedName>
        <fullName evidence="1">Anaphase-promoting complex subunit 11</fullName>
    </recommendedName>
</protein>
<dbReference type="GO" id="GO:0051301">
    <property type="term" value="P:cell division"/>
    <property type="evidence" value="ECO:0007669"/>
    <property type="project" value="UniProtKB-KW"/>
</dbReference>
<evidence type="ECO:0000256" key="5">
    <source>
        <dbReference type="ARBA" id="ARBA00022776"/>
    </source>
</evidence>
<dbReference type="PANTHER" id="PTHR11210">
    <property type="entry name" value="RING BOX"/>
    <property type="match status" value="1"/>
</dbReference>
<proteinExistence type="predicted"/>
<dbReference type="GO" id="GO:0031145">
    <property type="term" value="P:anaphase-promoting complex-dependent catabolic process"/>
    <property type="evidence" value="ECO:0007669"/>
    <property type="project" value="InterPro"/>
</dbReference>
<dbReference type="SUPFAM" id="SSF57850">
    <property type="entry name" value="RING/U-box"/>
    <property type="match status" value="1"/>
</dbReference>
<dbReference type="InterPro" id="IPR051031">
    <property type="entry name" value="RING-box_E3_Ubiquitin_Ligase"/>
</dbReference>
<evidence type="ECO:0000259" key="10">
    <source>
        <dbReference type="PROSITE" id="PS50089"/>
    </source>
</evidence>
<dbReference type="GO" id="GO:0008270">
    <property type="term" value="F:zinc ion binding"/>
    <property type="evidence" value="ECO:0007669"/>
    <property type="project" value="UniProtKB-KW"/>
</dbReference>
<keyword evidence="5" id="KW-0498">Mitosis</keyword>
<dbReference type="STRING" id="554055.A0A2P6VLJ1"/>
<keyword evidence="2" id="KW-0132">Cell division</keyword>
<keyword evidence="4 9" id="KW-0863">Zinc-finger</keyword>
<sequence>MTFDVKIKKWHAVASWTWNAGDDVCGICRMPFDGCPPDGKFPGDDSPVVWGICTHAFHLQCINRWLSSQAEQKCPFCRRQWEFKQAVVGGEEDSEDGAAAP</sequence>
<evidence type="ECO:0000313" key="12">
    <source>
        <dbReference type="Proteomes" id="UP000239649"/>
    </source>
</evidence>
<evidence type="ECO:0000256" key="2">
    <source>
        <dbReference type="ARBA" id="ARBA00022618"/>
    </source>
</evidence>
<keyword evidence="8" id="KW-0131">Cell cycle</keyword>
<dbReference type="PROSITE" id="PS50089">
    <property type="entry name" value="ZF_RING_2"/>
    <property type="match status" value="1"/>
</dbReference>
<dbReference type="FunFam" id="3.30.40.10:FF:000552">
    <property type="entry name" value="Anaphase promoting complex subunit, putative"/>
    <property type="match status" value="1"/>
</dbReference>
<evidence type="ECO:0000256" key="3">
    <source>
        <dbReference type="ARBA" id="ARBA00022723"/>
    </source>
</evidence>
<dbReference type="Gene3D" id="3.30.40.10">
    <property type="entry name" value="Zinc/RING finger domain, C3HC4 (zinc finger)"/>
    <property type="match status" value="1"/>
</dbReference>
<name>A0A2P6VLJ1_9CHLO</name>
<dbReference type="SMART" id="SM00184">
    <property type="entry name" value="RING"/>
    <property type="match status" value="1"/>
</dbReference>
<comment type="caution">
    <text evidence="11">The sequence shown here is derived from an EMBL/GenBank/DDBJ whole genome shotgun (WGS) entry which is preliminary data.</text>
</comment>
<dbReference type="CDD" id="cd16456">
    <property type="entry name" value="RING-H2_APC11"/>
    <property type="match status" value="1"/>
</dbReference>
<dbReference type="InterPro" id="IPR024991">
    <property type="entry name" value="RING-H2_APC11"/>
</dbReference>
<evidence type="ECO:0000256" key="8">
    <source>
        <dbReference type="ARBA" id="ARBA00023306"/>
    </source>
</evidence>
<accession>A0A2P6VLJ1</accession>
<reference evidence="11 12" key="1">
    <citation type="journal article" date="2018" name="Plant J.">
        <title>Genome sequences of Chlorella sorokiniana UTEX 1602 and Micractinium conductrix SAG 241.80: implications to maltose excretion by a green alga.</title>
        <authorList>
            <person name="Arriola M.B."/>
            <person name="Velmurugan N."/>
            <person name="Zhang Y."/>
            <person name="Plunkett M.H."/>
            <person name="Hondzo H."/>
            <person name="Barney B.M."/>
        </authorList>
    </citation>
    <scope>NUCLEOTIDE SEQUENCE [LARGE SCALE GENOMIC DNA]</scope>
    <source>
        <strain evidence="11 12">SAG 241.80</strain>
    </source>
</reference>
<dbReference type="GO" id="GO:0005680">
    <property type="term" value="C:anaphase-promoting complex"/>
    <property type="evidence" value="ECO:0007669"/>
    <property type="project" value="InterPro"/>
</dbReference>
<evidence type="ECO:0000256" key="4">
    <source>
        <dbReference type="ARBA" id="ARBA00022771"/>
    </source>
</evidence>
<dbReference type="AlphaFoldDB" id="A0A2P6VLJ1"/>
<dbReference type="GO" id="GO:0097602">
    <property type="term" value="F:cullin family protein binding"/>
    <property type="evidence" value="ECO:0007669"/>
    <property type="project" value="InterPro"/>
</dbReference>
<dbReference type="InterPro" id="IPR013083">
    <property type="entry name" value="Znf_RING/FYVE/PHD"/>
</dbReference>
<dbReference type="InterPro" id="IPR001841">
    <property type="entry name" value="Znf_RING"/>
</dbReference>
<dbReference type="EMBL" id="LHPF02000003">
    <property type="protein sequence ID" value="PSC74958.1"/>
    <property type="molecule type" value="Genomic_DNA"/>
</dbReference>